<sequence>MTMTLNTVRTRIVSTARLANSQSGNPRYVVHTLAGSFRTALDSQAAFAVGSDSFANVGVDLFFNEDHRIIGMRTEDGTHEAGTVPQ</sequence>
<name>A0A4Y6EKI7_9CAUD</name>
<reference evidence="1 2" key="1">
    <citation type="submission" date="2019-05" db="EMBL/GenBank/DDBJ databases">
        <authorList>
            <person name="Pope W.H."/>
            <person name="Garlena R.A."/>
            <person name="Russell D.A."/>
            <person name="Jacobs-Sera D."/>
            <person name="Hatfull G.F."/>
        </authorList>
    </citation>
    <scope>NUCLEOTIDE SEQUENCE [LARGE SCALE GENOMIC DNA]</scope>
</reference>
<organism evidence="1 2">
    <name type="scientific">Gordonia phage Pupper</name>
    <dbReference type="NCBI Taxonomy" id="2571249"/>
    <lineage>
        <taxon>Viruses</taxon>
        <taxon>Duplodnaviria</taxon>
        <taxon>Heunggongvirae</taxon>
        <taxon>Uroviricota</taxon>
        <taxon>Caudoviricetes</taxon>
        <taxon>Puppervirus</taxon>
        <taxon>Puppervirus Pupper</taxon>
    </lineage>
</organism>
<dbReference type="EMBL" id="MK977695">
    <property type="protein sequence ID" value="QDF18557.1"/>
    <property type="molecule type" value="Genomic_DNA"/>
</dbReference>
<protein>
    <submittedName>
        <fullName evidence="1">Uncharacterized protein</fullName>
    </submittedName>
</protein>
<accession>A0A4Y6EKI7</accession>
<dbReference type="RefSeq" id="YP_010058859.1">
    <property type="nucleotide sequence ID" value="NC_054723.1"/>
</dbReference>
<dbReference type="Proteomes" id="UP000318375">
    <property type="component" value="Segment"/>
</dbReference>
<gene>
    <name evidence="1" type="primary">71</name>
    <name evidence="1" type="ORF">SEA_PUPPER_71</name>
</gene>
<keyword evidence="2" id="KW-1185">Reference proteome</keyword>
<dbReference type="KEGG" id="vg:64766090"/>
<evidence type="ECO:0000313" key="2">
    <source>
        <dbReference type="Proteomes" id="UP000318375"/>
    </source>
</evidence>
<dbReference type="GeneID" id="64766090"/>
<evidence type="ECO:0000313" key="1">
    <source>
        <dbReference type="EMBL" id="QDF18557.1"/>
    </source>
</evidence>
<proteinExistence type="predicted"/>